<dbReference type="GO" id="GO:0003677">
    <property type="term" value="F:DNA binding"/>
    <property type="evidence" value="ECO:0007669"/>
    <property type="project" value="InterPro"/>
</dbReference>
<dbReference type="EMBL" id="MGJD01000037">
    <property type="protein sequence ID" value="OGM99695.1"/>
    <property type="molecule type" value="Genomic_DNA"/>
</dbReference>
<proteinExistence type="predicted"/>
<reference evidence="2 3" key="1">
    <citation type="journal article" date="2016" name="Nat. Commun.">
        <title>Thousands of microbial genomes shed light on interconnected biogeochemical processes in an aquifer system.</title>
        <authorList>
            <person name="Anantharaman K."/>
            <person name="Brown C.T."/>
            <person name="Hug L.A."/>
            <person name="Sharon I."/>
            <person name="Castelle C.J."/>
            <person name="Probst A.J."/>
            <person name="Thomas B.C."/>
            <person name="Singh A."/>
            <person name="Wilkins M.J."/>
            <person name="Karaoz U."/>
            <person name="Brodie E.L."/>
            <person name="Williams K.H."/>
            <person name="Hubbard S.S."/>
            <person name="Banfield J.F."/>
        </authorList>
    </citation>
    <scope>NUCLEOTIDE SEQUENCE [LARGE SCALE GENOMIC DNA]</scope>
</reference>
<sequence>MRKNKITTGGYYHIFNRGNNKQNIFSDQRDWVRLLFLILYFQSPINFYNLGRQTSYYVKHRVFNISKDLEKTIIERRYTDLINFAIMPNHFHLTLAETSEGGISKYMQRVLNSYTKYFNTKYDKVGHLFQGPYKAVPIDNNEQLLYLSTYIHRNPREIQEWKNREKYYPWSSYQDYTKENRWGEILKREVIISQFLGKNKYSDFLKMSPAKKALNEEIMIDE</sequence>
<dbReference type="GO" id="GO:0006313">
    <property type="term" value="P:DNA transposition"/>
    <property type="evidence" value="ECO:0007669"/>
    <property type="project" value="InterPro"/>
</dbReference>
<accession>A0A1F8EI25</accession>
<dbReference type="GO" id="GO:0004803">
    <property type="term" value="F:transposase activity"/>
    <property type="evidence" value="ECO:0007669"/>
    <property type="project" value="InterPro"/>
</dbReference>
<dbReference type="InterPro" id="IPR036515">
    <property type="entry name" value="Transposase_17_sf"/>
</dbReference>
<dbReference type="SMART" id="SM01321">
    <property type="entry name" value="Y1_Tnp"/>
    <property type="match status" value="1"/>
</dbReference>
<dbReference type="PANTHER" id="PTHR34322:SF2">
    <property type="entry name" value="TRANSPOSASE IS200-LIKE DOMAIN-CONTAINING PROTEIN"/>
    <property type="match status" value="1"/>
</dbReference>
<organism evidence="2 3">
    <name type="scientific">Candidatus Yanofskybacteria bacterium RIFCSPHIGHO2_01_FULL_41_53</name>
    <dbReference type="NCBI Taxonomy" id="1802663"/>
    <lineage>
        <taxon>Bacteria</taxon>
        <taxon>Candidatus Yanofskyibacteriota</taxon>
    </lineage>
</organism>
<comment type="caution">
    <text evidence="2">The sequence shown here is derived from an EMBL/GenBank/DDBJ whole genome shotgun (WGS) entry which is preliminary data.</text>
</comment>
<dbReference type="PANTHER" id="PTHR34322">
    <property type="entry name" value="TRANSPOSASE, Y1_TNP DOMAIN-CONTAINING"/>
    <property type="match status" value="1"/>
</dbReference>
<dbReference type="Pfam" id="PF01797">
    <property type="entry name" value="Y1_Tnp"/>
    <property type="match status" value="1"/>
</dbReference>
<gene>
    <name evidence="2" type="ORF">A2650_00905</name>
</gene>
<dbReference type="AlphaFoldDB" id="A0A1F8EI25"/>
<feature type="domain" description="Transposase IS200-like" evidence="1">
    <location>
        <begin position="7"/>
        <end position="154"/>
    </location>
</feature>
<evidence type="ECO:0000313" key="2">
    <source>
        <dbReference type="EMBL" id="OGM99695.1"/>
    </source>
</evidence>
<name>A0A1F8EI25_9BACT</name>
<dbReference type="Gene3D" id="3.30.70.1290">
    <property type="entry name" value="Transposase IS200-like"/>
    <property type="match status" value="1"/>
</dbReference>
<protein>
    <recommendedName>
        <fullName evidence="1">Transposase IS200-like domain-containing protein</fullName>
    </recommendedName>
</protein>
<evidence type="ECO:0000313" key="3">
    <source>
        <dbReference type="Proteomes" id="UP000177117"/>
    </source>
</evidence>
<dbReference type="SUPFAM" id="SSF143422">
    <property type="entry name" value="Transposase IS200-like"/>
    <property type="match status" value="1"/>
</dbReference>
<dbReference type="InterPro" id="IPR002686">
    <property type="entry name" value="Transposase_17"/>
</dbReference>
<dbReference type="Proteomes" id="UP000177117">
    <property type="component" value="Unassembled WGS sequence"/>
</dbReference>
<evidence type="ECO:0000259" key="1">
    <source>
        <dbReference type="SMART" id="SM01321"/>
    </source>
</evidence>